<protein>
    <submittedName>
        <fullName evidence="3">Uncharacterized protein</fullName>
    </submittedName>
</protein>
<evidence type="ECO:0000256" key="2">
    <source>
        <dbReference type="SAM" id="Phobius"/>
    </source>
</evidence>
<evidence type="ECO:0000313" key="4">
    <source>
        <dbReference type="Proteomes" id="UP001301958"/>
    </source>
</evidence>
<comment type="caution">
    <text evidence="3">The sequence shown here is derived from an EMBL/GenBank/DDBJ whole genome shotgun (WGS) entry which is preliminary data.</text>
</comment>
<reference evidence="3" key="1">
    <citation type="journal article" date="2023" name="Mol. Phylogenet. Evol.">
        <title>Genome-scale phylogeny and comparative genomics of the fungal order Sordariales.</title>
        <authorList>
            <person name="Hensen N."/>
            <person name="Bonometti L."/>
            <person name="Westerberg I."/>
            <person name="Brannstrom I.O."/>
            <person name="Guillou S."/>
            <person name="Cros-Aarteil S."/>
            <person name="Calhoun S."/>
            <person name="Haridas S."/>
            <person name="Kuo A."/>
            <person name="Mondo S."/>
            <person name="Pangilinan J."/>
            <person name="Riley R."/>
            <person name="LaButti K."/>
            <person name="Andreopoulos B."/>
            <person name="Lipzen A."/>
            <person name="Chen C."/>
            <person name="Yan M."/>
            <person name="Daum C."/>
            <person name="Ng V."/>
            <person name="Clum A."/>
            <person name="Steindorff A."/>
            <person name="Ohm R.A."/>
            <person name="Martin F."/>
            <person name="Silar P."/>
            <person name="Natvig D.O."/>
            <person name="Lalanne C."/>
            <person name="Gautier V."/>
            <person name="Ament-Velasquez S.L."/>
            <person name="Kruys A."/>
            <person name="Hutchinson M.I."/>
            <person name="Powell A.J."/>
            <person name="Barry K."/>
            <person name="Miller A.N."/>
            <person name="Grigoriev I.V."/>
            <person name="Debuchy R."/>
            <person name="Gladieux P."/>
            <person name="Hiltunen Thoren M."/>
            <person name="Johannesson H."/>
        </authorList>
    </citation>
    <scope>NUCLEOTIDE SEQUENCE</scope>
    <source>
        <strain evidence="3">CBS 990.96</strain>
    </source>
</reference>
<keyword evidence="2" id="KW-0472">Membrane</keyword>
<feature type="compositionally biased region" description="Low complexity" evidence="1">
    <location>
        <begin position="285"/>
        <end position="297"/>
    </location>
</feature>
<accession>A0AAN7BU32</accession>
<keyword evidence="2" id="KW-0812">Transmembrane</keyword>
<keyword evidence="2" id="KW-1133">Transmembrane helix</keyword>
<proteinExistence type="predicted"/>
<evidence type="ECO:0000313" key="3">
    <source>
        <dbReference type="EMBL" id="KAK4229482.1"/>
    </source>
</evidence>
<dbReference type="AlphaFoldDB" id="A0AAN7BU32"/>
<feature type="transmembrane region" description="Helical" evidence="2">
    <location>
        <begin position="97"/>
        <end position="119"/>
    </location>
</feature>
<feature type="transmembrane region" description="Helical" evidence="2">
    <location>
        <begin position="131"/>
        <end position="151"/>
    </location>
</feature>
<sequence length="348" mass="40361">MVMLLFFRMYLQRNPPDEPAQTQIERTDLIMDRDESEQEKQQNCQKSRNWPLIILTIIRTCQLIFSGFSYFVFYALIESGTYWLDDPKDKATYDANVPWVRMLNCVNLVYHISALALLHFWKRTEAKKWRYFAISTFIGDLLSLWAFLYVLSLMYTTYQGYCYNYPRVFDYEKDGFLTYFGKGMPKSLYWELQLERYITCAFLDGFYWLSLIPSLSHLLSSIITAWYYSRIKRIEGSSCSRFCSGTFEQKVGDLEQAVLPPAVVSARESTPPPSPLSPHSPPPSYRSRSGSTATTATKGRPPSYRRISMETASSVDPDTFLVSDGWRGPDQQPPEYSSRPPSVRKEQP</sequence>
<name>A0AAN7BU32_9PEZI</name>
<reference evidence="3" key="2">
    <citation type="submission" date="2023-05" db="EMBL/GenBank/DDBJ databases">
        <authorList>
            <consortium name="Lawrence Berkeley National Laboratory"/>
            <person name="Steindorff A."/>
            <person name="Hensen N."/>
            <person name="Bonometti L."/>
            <person name="Westerberg I."/>
            <person name="Brannstrom I.O."/>
            <person name="Guillou S."/>
            <person name="Cros-Aarteil S."/>
            <person name="Calhoun S."/>
            <person name="Haridas S."/>
            <person name="Kuo A."/>
            <person name="Mondo S."/>
            <person name="Pangilinan J."/>
            <person name="Riley R."/>
            <person name="Labutti K."/>
            <person name="Andreopoulos B."/>
            <person name="Lipzen A."/>
            <person name="Chen C."/>
            <person name="Yanf M."/>
            <person name="Daum C."/>
            <person name="Ng V."/>
            <person name="Clum A."/>
            <person name="Ohm R."/>
            <person name="Martin F."/>
            <person name="Silar P."/>
            <person name="Natvig D."/>
            <person name="Lalanne C."/>
            <person name="Gautier V."/>
            <person name="Ament-Velasquez S.L."/>
            <person name="Kruys A."/>
            <person name="Hutchinson M.I."/>
            <person name="Powell A.J."/>
            <person name="Barry K."/>
            <person name="Miller A.N."/>
            <person name="Grigoriev I.V."/>
            <person name="Debuchy R."/>
            <person name="Gladieux P."/>
            <person name="Thoren M.H."/>
            <person name="Johannesson H."/>
        </authorList>
    </citation>
    <scope>NUCLEOTIDE SEQUENCE</scope>
    <source>
        <strain evidence="3">CBS 990.96</strain>
    </source>
</reference>
<feature type="region of interest" description="Disordered" evidence="1">
    <location>
        <begin position="264"/>
        <end position="348"/>
    </location>
</feature>
<feature type="transmembrane region" description="Helical" evidence="2">
    <location>
        <begin position="50"/>
        <end position="77"/>
    </location>
</feature>
<gene>
    <name evidence="3" type="ORF">QBC38DRAFT_472518</name>
</gene>
<dbReference type="Proteomes" id="UP001301958">
    <property type="component" value="Unassembled WGS sequence"/>
</dbReference>
<feature type="compositionally biased region" description="Pro residues" evidence="1">
    <location>
        <begin position="270"/>
        <end position="284"/>
    </location>
</feature>
<feature type="transmembrane region" description="Helical" evidence="2">
    <location>
        <begin position="206"/>
        <end position="228"/>
    </location>
</feature>
<keyword evidence="4" id="KW-1185">Reference proteome</keyword>
<organism evidence="3 4">
    <name type="scientific">Podospora fimiseda</name>
    <dbReference type="NCBI Taxonomy" id="252190"/>
    <lineage>
        <taxon>Eukaryota</taxon>
        <taxon>Fungi</taxon>
        <taxon>Dikarya</taxon>
        <taxon>Ascomycota</taxon>
        <taxon>Pezizomycotina</taxon>
        <taxon>Sordariomycetes</taxon>
        <taxon>Sordariomycetidae</taxon>
        <taxon>Sordariales</taxon>
        <taxon>Podosporaceae</taxon>
        <taxon>Podospora</taxon>
    </lineage>
</organism>
<evidence type="ECO:0000256" key="1">
    <source>
        <dbReference type="SAM" id="MobiDB-lite"/>
    </source>
</evidence>
<dbReference type="EMBL" id="MU865308">
    <property type="protein sequence ID" value="KAK4229482.1"/>
    <property type="molecule type" value="Genomic_DNA"/>
</dbReference>